<feature type="non-terminal residue" evidence="1">
    <location>
        <position position="141"/>
    </location>
</feature>
<reference evidence="1 2" key="1">
    <citation type="journal article" date="2021" name="Nat. Plants">
        <title>The Taxus genome provides insights into paclitaxel biosynthesis.</title>
        <authorList>
            <person name="Xiong X."/>
            <person name="Gou J."/>
            <person name="Liao Q."/>
            <person name="Li Y."/>
            <person name="Zhou Q."/>
            <person name="Bi G."/>
            <person name="Li C."/>
            <person name="Du R."/>
            <person name="Wang X."/>
            <person name="Sun T."/>
            <person name="Guo L."/>
            <person name="Liang H."/>
            <person name="Lu P."/>
            <person name="Wu Y."/>
            <person name="Zhang Z."/>
            <person name="Ro D.K."/>
            <person name="Shang Y."/>
            <person name="Huang S."/>
            <person name="Yan J."/>
        </authorList>
    </citation>
    <scope>NUCLEOTIDE SEQUENCE [LARGE SCALE GENOMIC DNA]</scope>
    <source>
        <strain evidence="1">Ta-2019</strain>
    </source>
</reference>
<name>A0AA38FRZ8_TAXCH</name>
<keyword evidence="2" id="KW-1185">Reference proteome</keyword>
<gene>
    <name evidence="1" type="ORF">KI387_037178</name>
</gene>
<organism evidence="1 2">
    <name type="scientific">Taxus chinensis</name>
    <name type="common">Chinese yew</name>
    <name type="synonym">Taxus wallichiana var. chinensis</name>
    <dbReference type="NCBI Taxonomy" id="29808"/>
    <lineage>
        <taxon>Eukaryota</taxon>
        <taxon>Viridiplantae</taxon>
        <taxon>Streptophyta</taxon>
        <taxon>Embryophyta</taxon>
        <taxon>Tracheophyta</taxon>
        <taxon>Spermatophyta</taxon>
        <taxon>Pinopsida</taxon>
        <taxon>Pinidae</taxon>
        <taxon>Conifers II</taxon>
        <taxon>Cupressales</taxon>
        <taxon>Taxaceae</taxon>
        <taxon>Taxus</taxon>
    </lineage>
</organism>
<evidence type="ECO:0000313" key="1">
    <source>
        <dbReference type="EMBL" id="KAH9309267.1"/>
    </source>
</evidence>
<evidence type="ECO:0000313" key="2">
    <source>
        <dbReference type="Proteomes" id="UP000824469"/>
    </source>
</evidence>
<dbReference type="EMBL" id="JAHRHJ020000007">
    <property type="protein sequence ID" value="KAH9309267.1"/>
    <property type="molecule type" value="Genomic_DNA"/>
</dbReference>
<comment type="caution">
    <text evidence="1">The sequence shown here is derived from an EMBL/GenBank/DDBJ whole genome shotgun (WGS) entry which is preliminary data.</text>
</comment>
<dbReference type="Proteomes" id="UP000824469">
    <property type="component" value="Unassembled WGS sequence"/>
</dbReference>
<protein>
    <submittedName>
        <fullName evidence="1">Uncharacterized protein</fullName>
    </submittedName>
</protein>
<accession>A0AA38FRZ8</accession>
<feature type="non-terminal residue" evidence="1">
    <location>
        <position position="1"/>
    </location>
</feature>
<proteinExistence type="predicted"/>
<dbReference type="AlphaFoldDB" id="A0AA38FRZ8"/>
<sequence length="141" mass="16185">PQGRENRMVPDPLATRVVVVEETDVIDWCDKCFMPHAPCEEDQQEEEEADDDNDDDVCMMGCSTNSQQGKTSTKVISAWTTATFWDCIHRVPILPPSHTLEVDNVQDFEFPNNEFEYLRALMIKKYDGGIPSEEDRQLLMN</sequence>